<dbReference type="SUPFAM" id="SSF53335">
    <property type="entry name" value="S-adenosyl-L-methionine-dependent methyltransferases"/>
    <property type="match status" value="1"/>
</dbReference>
<dbReference type="InterPro" id="IPR002478">
    <property type="entry name" value="PUA"/>
</dbReference>
<keyword evidence="8" id="KW-1185">Reference proteome</keyword>
<dbReference type="PROSITE" id="PS50890">
    <property type="entry name" value="PUA"/>
    <property type="match status" value="1"/>
</dbReference>
<keyword evidence="4" id="KW-0949">S-adenosyl-L-methionine</keyword>
<dbReference type="CDD" id="cd21153">
    <property type="entry name" value="PUA_RlmI"/>
    <property type="match status" value="1"/>
</dbReference>
<dbReference type="Pfam" id="PF17785">
    <property type="entry name" value="PUA_3"/>
    <property type="match status" value="1"/>
</dbReference>
<evidence type="ECO:0000256" key="1">
    <source>
        <dbReference type="ARBA" id="ARBA00022552"/>
    </source>
</evidence>
<dbReference type="EMBL" id="CP002207">
    <property type="protein sequence ID" value="ADP34343.1"/>
    <property type="molecule type" value="Genomic_DNA"/>
</dbReference>
<sequence>MKLLTLKKAFAEKIKKGYPLIEKEALAGSAAHLKEGDLVDIVTESGEFLARGYYGLQNKGVGWVLSRNKEEQTDRAFFLRKLTKAVQERDHLFAASDTTAFRIFNGEGDGVGGVTIDYYDGYLLLQWYSQGVYTFKQMLIAALDELDIDYKAIYEKKRFDTAGQYVEDDDFVKGEKGEFPIIVKENGIQFAVDLNDGAMTGIFLDQRHVRKAIRDRYADGKTVLNTFSYTGAFSVAAALGGADKTTSVDVANRSLAKTIEQFSVNKLDYEAHDIKVMDVFKYFSYAAKKQLRFDLIILDPPSFARTKKHTFSAAKDYKNLLKETIAITADKGVIVASTNSSAFGMKKFKGFIDAAFKETNERYTILEEYTLPEDFKTIPAFKEGNYLKVVFLQKK</sequence>
<dbReference type="CDD" id="cd02440">
    <property type="entry name" value="AdoMet_MTases"/>
    <property type="match status" value="1"/>
</dbReference>
<dbReference type="Gene3D" id="2.30.130.10">
    <property type="entry name" value="PUA domain"/>
    <property type="match status" value="1"/>
</dbReference>
<evidence type="ECO:0000256" key="5">
    <source>
        <dbReference type="ARBA" id="ARBA00022884"/>
    </source>
</evidence>
<evidence type="ECO:0000256" key="2">
    <source>
        <dbReference type="ARBA" id="ARBA00022603"/>
    </source>
</evidence>
<dbReference type="InterPro" id="IPR029063">
    <property type="entry name" value="SAM-dependent_MTases_sf"/>
</dbReference>
<dbReference type="Gene3D" id="3.40.50.150">
    <property type="entry name" value="Vaccinia Virus protein VP39"/>
    <property type="match status" value="1"/>
</dbReference>
<gene>
    <name evidence="7" type="ordered locus">BATR1942_17120</name>
</gene>
<dbReference type="SMART" id="SM00359">
    <property type="entry name" value="PUA"/>
    <property type="match status" value="1"/>
</dbReference>
<accession>A0ABM5M2P1</accession>
<dbReference type="Pfam" id="PF10672">
    <property type="entry name" value="Methyltrans_SAM"/>
    <property type="match status" value="1"/>
</dbReference>
<name>A0ABM5M2P1_BACA1</name>
<keyword evidence="3" id="KW-0808">Transferase</keyword>
<evidence type="ECO:0000313" key="8">
    <source>
        <dbReference type="Proteomes" id="UP000006867"/>
    </source>
</evidence>
<dbReference type="GO" id="GO:0008168">
    <property type="term" value="F:methyltransferase activity"/>
    <property type="evidence" value="ECO:0007669"/>
    <property type="project" value="UniProtKB-KW"/>
</dbReference>
<keyword evidence="5" id="KW-0694">RNA-binding</keyword>
<evidence type="ECO:0000313" key="7">
    <source>
        <dbReference type="EMBL" id="ADP34343.1"/>
    </source>
</evidence>
<dbReference type="Proteomes" id="UP000006867">
    <property type="component" value="Chromosome"/>
</dbReference>
<evidence type="ECO:0000256" key="4">
    <source>
        <dbReference type="ARBA" id="ARBA00022691"/>
    </source>
</evidence>
<dbReference type="CDD" id="cd11572">
    <property type="entry name" value="RlmI_M_like"/>
    <property type="match status" value="1"/>
</dbReference>
<evidence type="ECO:0000259" key="6">
    <source>
        <dbReference type="SMART" id="SM00359"/>
    </source>
</evidence>
<dbReference type="InterPro" id="IPR015947">
    <property type="entry name" value="PUA-like_sf"/>
</dbReference>
<proteinExistence type="predicted"/>
<dbReference type="InterPro" id="IPR041532">
    <property type="entry name" value="RlmI-like_PUA"/>
</dbReference>
<evidence type="ECO:0000256" key="3">
    <source>
        <dbReference type="ARBA" id="ARBA00022679"/>
    </source>
</evidence>
<dbReference type="SUPFAM" id="SSF88697">
    <property type="entry name" value="PUA domain-like"/>
    <property type="match status" value="1"/>
</dbReference>
<protein>
    <submittedName>
        <fullName evidence="7">Methyltransferase</fullName>
    </submittedName>
</protein>
<keyword evidence="2 7" id="KW-0489">Methyltransferase</keyword>
<dbReference type="PANTHER" id="PTHR43042:SF3">
    <property type="entry name" value="RIBOSOMAL RNA LARGE SUBUNIT METHYLTRANSFERASE YWBD-RELATED"/>
    <property type="match status" value="1"/>
</dbReference>
<dbReference type="PANTHER" id="PTHR43042">
    <property type="entry name" value="SAM-DEPENDENT METHYLTRANSFERASE"/>
    <property type="match status" value="1"/>
</dbReference>
<dbReference type="InterPro" id="IPR036974">
    <property type="entry name" value="PUA_sf"/>
</dbReference>
<reference evidence="7 8" key="1">
    <citation type="journal article" date="2011" name="Front. Microbiol.">
        <title>Genomic signatures of strain selection and enhancement in Bacillus atrophaeus var. globigii, a historical biowarfare simulant.</title>
        <authorList>
            <person name="Gibbons H.S."/>
            <person name="Broomall S.M."/>
            <person name="McNew L.A."/>
            <person name="Daligault H."/>
            <person name="Chapman C."/>
            <person name="Bruce D."/>
            <person name="Karavis M."/>
            <person name="Krepps M."/>
            <person name="McGregor P.A."/>
            <person name="Hong C."/>
            <person name="Park K.H."/>
            <person name="Akmal A."/>
            <person name="Feldman A."/>
            <person name="Lin J.S."/>
            <person name="Chang W.E."/>
            <person name="Higgs B.W."/>
            <person name="Demirev P."/>
            <person name="Lindquist J."/>
            <person name="Liem A."/>
            <person name="Fochler E."/>
            <person name="Read T.D."/>
            <person name="Tapia R."/>
            <person name="Johnson S."/>
            <person name="Bishop-Lilly K.A."/>
            <person name="Detter C."/>
            <person name="Han C."/>
            <person name="Sozhamannan S."/>
            <person name="Rosenzweig C.N."/>
            <person name="Skowronski E.W."/>
        </authorList>
    </citation>
    <scope>NUCLEOTIDE SEQUENCE [LARGE SCALE GENOMIC DNA]</scope>
    <source>
        <strain evidence="7 8">1942</strain>
    </source>
</reference>
<dbReference type="Gene3D" id="3.30.750.80">
    <property type="entry name" value="RNA methyltransferase domain (HRMD) like"/>
    <property type="match status" value="1"/>
</dbReference>
<dbReference type="RefSeq" id="WP_003326382.1">
    <property type="nucleotide sequence ID" value="NC_014639.1"/>
</dbReference>
<feature type="domain" description="PUA" evidence="6">
    <location>
        <begin position="2"/>
        <end position="87"/>
    </location>
</feature>
<dbReference type="InterPro" id="IPR019614">
    <property type="entry name" value="SAM-dep_methyl-trfase"/>
</dbReference>
<dbReference type="GO" id="GO:0032259">
    <property type="term" value="P:methylation"/>
    <property type="evidence" value="ECO:0007669"/>
    <property type="project" value="UniProtKB-KW"/>
</dbReference>
<organism evidence="7 8">
    <name type="scientific">Bacillus atrophaeus (strain 1942)</name>
    <dbReference type="NCBI Taxonomy" id="720555"/>
    <lineage>
        <taxon>Bacteria</taxon>
        <taxon>Bacillati</taxon>
        <taxon>Bacillota</taxon>
        <taxon>Bacilli</taxon>
        <taxon>Bacillales</taxon>
        <taxon>Bacillaceae</taxon>
        <taxon>Bacillus</taxon>
    </lineage>
</organism>
<keyword evidence="1" id="KW-0698">rRNA processing</keyword>